<dbReference type="InterPro" id="IPR001845">
    <property type="entry name" value="HTH_ArsR_DNA-bd_dom"/>
</dbReference>
<evidence type="ECO:0000313" key="4">
    <source>
        <dbReference type="Proteomes" id="UP001596044"/>
    </source>
</evidence>
<dbReference type="InterPro" id="IPR011991">
    <property type="entry name" value="ArsR-like_HTH"/>
</dbReference>
<dbReference type="CDD" id="cd00090">
    <property type="entry name" value="HTH_ARSR"/>
    <property type="match status" value="1"/>
</dbReference>
<dbReference type="SMART" id="SM00418">
    <property type="entry name" value="HTH_ARSR"/>
    <property type="match status" value="1"/>
</dbReference>
<proteinExistence type="predicted"/>
<dbReference type="InterPro" id="IPR052543">
    <property type="entry name" value="HTH_Metal-responsive_Reg"/>
</dbReference>
<sequence>MEINPNVSAIAALMGDPSRLAMLMGLLGGKALPASDLAHAARVSPQTASAHLAKLVEGGLLAQEKYGRHKYFRLAAPEVAHALESLLAIAPPKPVRSLRESDELQHLRHARTCYDHLAGKVGVALTDRLLELRYLEPSGQDYVLSPQGEAKLRSWGMDVHADPKKRRHYARQCLDWSERRHHLAGSLGAALAMRMFELKWIERRPNGRAIRVTEEGIQGLHREFGLSASAFANL</sequence>
<dbReference type="RefSeq" id="WP_270877868.1">
    <property type="nucleotide sequence ID" value="NZ_JAQFVF010000009.1"/>
</dbReference>
<dbReference type="EMBL" id="JBHSMJ010000063">
    <property type="protein sequence ID" value="MFC5452719.1"/>
    <property type="molecule type" value="Genomic_DNA"/>
</dbReference>
<evidence type="ECO:0000313" key="3">
    <source>
        <dbReference type="EMBL" id="MFC5452719.1"/>
    </source>
</evidence>
<dbReference type="PANTHER" id="PTHR39168">
    <property type="entry name" value="TRANSCRIPTIONAL REGULATOR-RELATED"/>
    <property type="match status" value="1"/>
</dbReference>
<accession>A0ABW0KHD8</accession>
<name>A0ABW0KHD8_9BACL</name>
<dbReference type="PROSITE" id="PS50987">
    <property type="entry name" value="HTH_ARSR_2"/>
    <property type="match status" value="1"/>
</dbReference>
<dbReference type="InterPro" id="IPR036390">
    <property type="entry name" value="WH_DNA-bd_sf"/>
</dbReference>
<gene>
    <name evidence="3" type="ORF">ACFPOG_31420</name>
</gene>
<dbReference type="PRINTS" id="PR00778">
    <property type="entry name" value="HTHARSR"/>
</dbReference>
<feature type="domain" description="HTH arsR-type" evidence="2">
    <location>
        <begin position="1"/>
        <end position="94"/>
    </location>
</feature>
<dbReference type="Pfam" id="PF12840">
    <property type="entry name" value="HTH_20"/>
    <property type="match status" value="1"/>
</dbReference>
<evidence type="ECO:0000259" key="2">
    <source>
        <dbReference type="PROSITE" id="PS50987"/>
    </source>
</evidence>
<dbReference type="Gene3D" id="1.10.10.10">
    <property type="entry name" value="Winged helix-like DNA-binding domain superfamily/Winged helix DNA-binding domain"/>
    <property type="match status" value="1"/>
</dbReference>
<protein>
    <submittedName>
        <fullName evidence="3">Winged helix-turn-helix domain-containing protein</fullName>
    </submittedName>
</protein>
<dbReference type="Proteomes" id="UP001596044">
    <property type="component" value="Unassembled WGS sequence"/>
</dbReference>
<dbReference type="SUPFAM" id="SSF46785">
    <property type="entry name" value="Winged helix' DNA-binding domain"/>
    <property type="match status" value="1"/>
</dbReference>
<dbReference type="PANTHER" id="PTHR39168:SF1">
    <property type="entry name" value="TRANSCRIPTIONAL REGULATORY PROTEIN"/>
    <property type="match status" value="1"/>
</dbReference>
<organism evidence="3 4">
    <name type="scientific">Paenibacillus aestuarii</name>
    <dbReference type="NCBI Taxonomy" id="516965"/>
    <lineage>
        <taxon>Bacteria</taxon>
        <taxon>Bacillati</taxon>
        <taxon>Bacillota</taxon>
        <taxon>Bacilli</taxon>
        <taxon>Bacillales</taxon>
        <taxon>Paenibacillaceae</taxon>
        <taxon>Paenibacillus</taxon>
    </lineage>
</organism>
<comment type="caution">
    <text evidence="3">The sequence shown here is derived from an EMBL/GenBank/DDBJ whole genome shotgun (WGS) entry which is preliminary data.</text>
</comment>
<keyword evidence="1" id="KW-0238">DNA-binding</keyword>
<keyword evidence="4" id="KW-1185">Reference proteome</keyword>
<reference evidence="4" key="1">
    <citation type="journal article" date="2019" name="Int. J. Syst. Evol. Microbiol.">
        <title>The Global Catalogue of Microorganisms (GCM) 10K type strain sequencing project: providing services to taxonomists for standard genome sequencing and annotation.</title>
        <authorList>
            <consortium name="The Broad Institute Genomics Platform"/>
            <consortium name="The Broad Institute Genome Sequencing Center for Infectious Disease"/>
            <person name="Wu L."/>
            <person name="Ma J."/>
        </authorList>
    </citation>
    <scope>NUCLEOTIDE SEQUENCE [LARGE SCALE GENOMIC DNA]</scope>
    <source>
        <strain evidence="4">KACC 11904</strain>
    </source>
</reference>
<evidence type="ECO:0000256" key="1">
    <source>
        <dbReference type="ARBA" id="ARBA00023125"/>
    </source>
</evidence>
<dbReference type="InterPro" id="IPR036388">
    <property type="entry name" value="WH-like_DNA-bd_sf"/>
</dbReference>